<dbReference type="OrthoDB" id="7775497at2"/>
<gene>
    <name evidence="1" type="ORF">SAMN06275492_1427</name>
</gene>
<dbReference type="RefSeq" id="WP_085545500.1">
    <property type="nucleotide sequence ID" value="NZ_FXBB01000042.1"/>
</dbReference>
<protein>
    <submittedName>
        <fullName evidence="1">Uncharacterized protein</fullName>
    </submittedName>
</protein>
<sequence length="171" mass="19101">MISIPERVIAGMPLKFSVRVDETVDPGWGMSFFLRGGGALDCSGVPDGEEFFFSLDTTGLPPGTYWYSLRSVSGDSVEELASGAIEVCPDIASMETYDGRSHARRVLDAIEAVLEQRATHDQQSYSIQTSLGMRQLSRVPLDELLRLRRIYTVECRRESGKPIGRRVRVWI</sequence>
<name>A0A1X7L1C8_9BACT</name>
<dbReference type="EMBL" id="FXBB01000042">
    <property type="protein sequence ID" value="SMG47510.1"/>
    <property type="molecule type" value="Genomic_DNA"/>
</dbReference>
<organism evidence="1 2">
    <name type="scientific">Dethiosulfovibrio salsuginis</name>
    <dbReference type="NCBI Taxonomy" id="561720"/>
    <lineage>
        <taxon>Bacteria</taxon>
        <taxon>Thermotogati</taxon>
        <taxon>Synergistota</taxon>
        <taxon>Synergistia</taxon>
        <taxon>Synergistales</taxon>
        <taxon>Dethiosulfovibrionaceae</taxon>
        <taxon>Dethiosulfovibrio</taxon>
    </lineage>
</organism>
<dbReference type="AlphaFoldDB" id="A0A1X7L1C8"/>
<evidence type="ECO:0000313" key="1">
    <source>
        <dbReference type="EMBL" id="SMG47510.1"/>
    </source>
</evidence>
<dbReference type="STRING" id="561720.SAMN06275492_1427"/>
<keyword evidence="2" id="KW-1185">Reference proteome</keyword>
<dbReference type="Proteomes" id="UP000193355">
    <property type="component" value="Unassembled WGS sequence"/>
</dbReference>
<evidence type="ECO:0000313" key="2">
    <source>
        <dbReference type="Proteomes" id="UP000193355"/>
    </source>
</evidence>
<proteinExistence type="predicted"/>
<accession>A0A1X7L1C8</accession>
<reference evidence="2" key="1">
    <citation type="submission" date="2017-04" db="EMBL/GenBank/DDBJ databases">
        <authorList>
            <person name="Varghese N."/>
            <person name="Submissions S."/>
        </authorList>
    </citation>
    <scope>NUCLEOTIDE SEQUENCE [LARGE SCALE GENOMIC DNA]</scope>
    <source>
        <strain evidence="2">USBA 82</strain>
    </source>
</reference>